<gene>
    <name evidence="1" type="ORF">PHMEG_00012932</name>
</gene>
<keyword evidence="2" id="KW-1185">Reference proteome</keyword>
<dbReference type="OrthoDB" id="110338at2759"/>
<accession>A0A225WA50</accession>
<evidence type="ECO:0008006" key="3">
    <source>
        <dbReference type="Google" id="ProtNLM"/>
    </source>
</evidence>
<protein>
    <recommendedName>
        <fullName evidence="3">SWIM-type domain-containing protein</fullName>
    </recommendedName>
</protein>
<reference evidence="2" key="1">
    <citation type="submission" date="2017-03" db="EMBL/GenBank/DDBJ databases">
        <title>Phytopthora megakarya and P. palmivora, two closely related causual agents of cacao black pod achieved similar genome size and gene model numbers by different mechanisms.</title>
        <authorList>
            <person name="Ali S."/>
            <person name="Shao J."/>
            <person name="Larry D.J."/>
            <person name="Kronmiller B."/>
            <person name="Shen D."/>
            <person name="Strem M.D."/>
            <person name="Melnick R.L."/>
            <person name="Guiltinan M.J."/>
            <person name="Tyler B.M."/>
            <person name="Meinhardt L.W."/>
            <person name="Bailey B.A."/>
        </authorList>
    </citation>
    <scope>NUCLEOTIDE SEQUENCE [LARGE SCALE GENOMIC DNA]</scope>
    <source>
        <strain evidence="2">zdho120</strain>
    </source>
</reference>
<sequence length="175" mass="19636">MGHLLSTLITLQEYAEEQYLAEYHRVGSQPSREYEDPELTRLAFQLSPFAFELVSREHSSVTGPNADYVVDIQADTAHVESPISGRVHLVNMCTCDCDFMTTCLLSCCHVMYMRSTSNYKTVVPPLRFFATRWIVQSPENNIDTGEVILGGLKQGFCDARTNEKALSGANIYIEA</sequence>
<evidence type="ECO:0000313" key="2">
    <source>
        <dbReference type="Proteomes" id="UP000198211"/>
    </source>
</evidence>
<dbReference type="STRING" id="4795.A0A225WA50"/>
<name>A0A225WA50_9STRA</name>
<proteinExistence type="predicted"/>
<evidence type="ECO:0000313" key="1">
    <source>
        <dbReference type="EMBL" id="OWZ13690.1"/>
    </source>
</evidence>
<dbReference type="AlphaFoldDB" id="A0A225WA50"/>
<organism evidence="1 2">
    <name type="scientific">Phytophthora megakarya</name>
    <dbReference type="NCBI Taxonomy" id="4795"/>
    <lineage>
        <taxon>Eukaryota</taxon>
        <taxon>Sar</taxon>
        <taxon>Stramenopiles</taxon>
        <taxon>Oomycota</taxon>
        <taxon>Peronosporomycetes</taxon>
        <taxon>Peronosporales</taxon>
        <taxon>Peronosporaceae</taxon>
        <taxon>Phytophthora</taxon>
    </lineage>
</organism>
<dbReference type="Proteomes" id="UP000198211">
    <property type="component" value="Unassembled WGS sequence"/>
</dbReference>
<comment type="caution">
    <text evidence="1">The sequence shown here is derived from an EMBL/GenBank/DDBJ whole genome shotgun (WGS) entry which is preliminary data.</text>
</comment>
<dbReference type="EMBL" id="NBNE01001513">
    <property type="protein sequence ID" value="OWZ13690.1"/>
    <property type="molecule type" value="Genomic_DNA"/>
</dbReference>